<keyword evidence="5 7" id="KW-1133">Transmembrane helix</keyword>
<dbReference type="InterPro" id="IPR018043">
    <property type="entry name" value="Na/Gal_symport_CS"/>
</dbReference>
<accession>A0ABV0G2Q8</accession>
<feature type="transmembrane region" description="Helical" evidence="7">
    <location>
        <begin position="86"/>
        <end position="108"/>
    </location>
</feature>
<evidence type="ECO:0000313" key="9">
    <source>
        <dbReference type="Proteomes" id="UP001495147"/>
    </source>
</evidence>
<dbReference type="PANTHER" id="PTHR11328:SF28">
    <property type="entry name" value="MAJOR FACILITATOR SUPERFAMILY DOMAIN-CONTAINING PROTEIN 12"/>
    <property type="match status" value="1"/>
</dbReference>
<keyword evidence="3" id="KW-1003">Cell membrane</keyword>
<evidence type="ECO:0000256" key="3">
    <source>
        <dbReference type="ARBA" id="ARBA00022475"/>
    </source>
</evidence>
<organism evidence="8 9">
    <name type="scientific">Roseateles paludis</name>
    <dbReference type="NCBI Taxonomy" id="3145238"/>
    <lineage>
        <taxon>Bacteria</taxon>
        <taxon>Pseudomonadati</taxon>
        <taxon>Pseudomonadota</taxon>
        <taxon>Betaproteobacteria</taxon>
        <taxon>Burkholderiales</taxon>
        <taxon>Sphaerotilaceae</taxon>
        <taxon>Roseateles</taxon>
    </lineage>
</organism>
<dbReference type="InterPro" id="IPR039672">
    <property type="entry name" value="MFS_2"/>
</dbReference>
<comment type="subcellular location">
    <subcellularLocation>
        <location evidence="1">Cell membrane</location>
        <topology evidence="1">Multi-pass membrane protein</topology>
    </subcellularLocation>
</comment>
<proteinExistence type="inferred from homology"/>
<dbReference type="EMBL" id="JBDPZD010000002">
    <property type="protein sequence ID" value="MEO3692022.1"/>
    <property type="molecule type" value="Genomic_DNA"/>
</dbReference>
<reference evidence="8 9" key="1">
    <citation type="submission" date="2024-05" db="EMBL/GenBank/DDBJ databases">
        <title>Roseateles sp. DJS-2-20 16S ribosomal RNA gene Genome sequencing and assembly.</title>
        <authorList>
            <person name="Woo H."/>
        </authorList>
    </citation>
    <scope>NUCLEOTIDE SEQUENCE [LARGE SCALE GENOMIC DNA]</scope>
    <source>
        <strain evidence="8 9">DJS-2-20</strain>
    </source>
</reference>
<sequence>MHATAPQDRIPTSQKVGYGFGSFLDMWGHWLYQSLAFHVFNIGLKVSPGLISTALGVKILVDAVSDAMFGWVSDNTRSRWGRRRPFILIGGVLSGIGLPLMFAVGRGWTEMEYFWFMLVSLVLYVPVMSCFNMPWVSLGSEMTPDYHERTRLMATKMAIQKIPELAMFGAAQFTTLAIFHDAAGKPDVLHGAQVYTTILGAIMIILSILIFSMTRERYYDRVVAQSAERVPFKDTLYRTLKNRGFRRVLGMMLAYMMATAMVGTLGYYATVYYVCKGDVEMGAKWNTLMGVSGMVFGLVGIPFSVWLSKRVGKRNALLVILALAICAFIGDWFFYNPNIPWLQLFASGFVAFTGAGFWTIYGSTLADVIESDELDTGLRREGSFSACASWISKAGLALGNLGSGWVLQFTGFNADLPAQSDDAIFLMRVFLSGIPAVGLLLAIIVIAGFGLTEKRMYEIRNELEARRGAV</sequence>
<evidence type="ECO:0000256" key="5">
    <source>
        <dbReference type="ARBA" id="ARBA00022989"/>
    </source>
</evidence>
<comment type="caution">
    <text evidence="8">The sequence shown here is derived from an EMBL/GenBank/DDBJ whole genome shotgun (WGS) entry which is preliminary data.</text>
</comment>
<feature type="transmembrane region" description="Helical" evidence="7">
    <location>
        <begin position="192"/>
        <end position="211"/>
    </location>
</feature>
<dbReference type="PANTHER" id="PTHR11328">
    <property type="entry name" value="MAJOR FACILITATOR SUPERFAMILY DOMAIN-CONTAINING PROTEIN"/>
    <property type="match status" value="1"/>
</dbReference>
<feature type="transmembrane region" description="Helical" evidence="7">
    <location>
        <begin position="288"/>
        <end position="308"/>
    </location>
</feature>
<dbReference type="PROSITE" id="PS00872">
    <property type="entry name" value="NA_GALACTOSIDE_SYMP"/>
    <property type="match status" value="1"/>
</dbReference>
<protein>
    <submittedName>
        <fullName evidence="8">MFS transporter</fullName>
    </submittedName>
</protein>
<comment type="similarity">
    <text evidence="2">Belongs to the sodium:galactoside symporter (TC 2.A.2) family.</text>
</comment>
<gene>
    <name evidence="8" type="ORF">ABDJ85_11115</name>
</gene>
<keyword evidence="4 7" id="KW-0812">Transmembrane</keyword>
<evidence type="ECO:0000256" key="2">
    <source>
        <dbReference type="ARBA" id="ARBA00009617"/>
    </source>
</evidence>
<feature type="transmembrane region" description="Helical" evidence="7">
    <location>
        <begin position="248"/>
        <end position="268"/>
    </location>
</feature>
<dbReference type="SUPFAM" id="SSF103473">
    <property type="entry name" value="MFS general substrate transporter"/>
    <property type="match status" value="1"/>
</dbReference>
<dbReference type="Pfam" id="PF13347">
    <property type="entry name" value="MFS_2"/>
    <property type="match status" value="1"/>
</dbReference>
<evidence type="ECO:0000256" key="6">
    <source>
        <dbReference type="ARBA" id="ARBA00023136"/>
    </source>
</evidence>
<feature type="transmembrane region" description="Helical" evidence="7">
    <location>
        <begin position="158"/>
        <end position="180"/>
    </location>
</feature>
<dbReference type="RefSeq" id="WP_347704827.1">
    <property type="nucleotide sequence ID" value="NZ_JBDPZD010000002.1"/>
</dbReference>
<evidence type="ECO:0000256" key="1">
    <source>
        <dbReference type="ARBA" id="ARBA00004651"/>
    </source>
</evidence>
<evidence type="ECO:0000256" key="4">
    <source>
        <dbReference type="ARBA" id="ARBA00022692"/>
    </source>
</evidence>
<feature type="transmembrane region" description="Helical" evidence="7">
    <location>
        <begin position="382"/>
        <end position="405"/>
    </location>
</feature>
<keyword evidence="9" id="KW-1185">Reference proteome</keyword>
<dbReference type="Gene3D" id="1.20.1250.20">
    <property type="entry name" value="MFS general substrate transporter like domains"/>
    <property type="match status" value="1"/>
</dbReference>
<name>A0ABV0G2Q8_9BURK</name>
<feature type="transmembrane region" description="Helical" evidence="7">
    <location>
        <begin position="341"/>
        <end position="361"/>
    </location>
</feature>
<evidence type="ECO:0000313" key="8">
    <source>
        <dbReference type="EMBL" id="MEO3692022.1"/>
    </source>
</evidence>
<dbReference type="Proteomes" id="UP001495147">
    <property type="component" value="Unassembled WGS sequence"/>
</dbReference>
<evidence type="ECO:0000256" key="7">
    <source>
        <dbReference type="SAM" id="Phobius"/>
    </source>
</evidence>
<feature type="transmembrane region" description="Helical" evidence="7">
    <location>
        <begin position="315"/>
        <end position="335"/>
    </location>
</feature>
<feature type="transmembrane region" description="Helical" evidence="7">
    <location>
        <begin position="114"/>
        <end position="138"/>
    </location>
</feature>
<keyword evidence="6 7" id="KW-0472">Membrane</keyword>
<dbReference type="InterPro" id="IPR036259">
    <property type="entry name" value="MFS_trans_sf"/>
</dbReference>
<feature type="transmembrane region" description="Helical" evidence="7">
    <location>
        <begin position="425"/>
        <end position="451"/>
    </location>
</feature>